<evidence type="ECO:0000313" key="3">
    <source>
        <dbReference type="Proteomes" id="UP000324800"/>
    </source>
</evidence>
<proteinExistence type="predicted"/>
<evidence type="ECO:0000256" key="1">
    <source>
        <dbReference type="SAM" id="MobiDB-lite"/>
    </source>
</evidence>
<accession>A0A5J4W5Q8</accession>
<name>A0A5J4W5Q8_9EUKA</name>
<protein>
    <submittedName>
        <fullName evidence="2">Uncharacterized protein</fullName>
    </submittedName>
</protein>
<evidence type="ECO:0000313" key="2">
    <source>
        <dbReference type="EMBL" id="KAA6390187.1"/>
    </source>
</evidence>
<dbReference type="AlphaFoldDB" id="A0A5J4W5Q8"/>
<reference evidence="2 3" key="1">
    <citation type="submission" date="2019-03" db="EMBL/GenBank/DDBJ databases">
        <title>Single cell metagenomics reveals metabolic interactions within the superorganism composed of flagellate Streblomastix strix and complex community of Bacteroidetes bacteria on its surface.</title>
        <authorList>
            <person name="Treitli S.C."/>
            <person name="Kolisko M."/>
            <person name="Husnik F."/>
            <person name="Keeling P."/>
            <person name="Hampl V."/>
        </authorList>
    </citation>
    <scope>NUCLEOTIDE SEQUENCE [LARGE SCALE GENOMIC DNA]</scope>
    <source>
        <strain evidence="2">ST1C</strain>
    </source>
</reference>
<organism evidence="2 3">
    <name type="scientific">Streblomastix strix</name>
    <dbReference type="NCBI Taxonomy" id="222440"/>
    <lineage>
        <taxon>Eukaryota</taxon>
        <taxon>Metamonada</taxon>
        <taxon>Preaxostyla</taxon>
        <taxon>Oxymonadida</taxon>
        <taxon>Streblomastigidae</taxon>
        <taxon>Streblomastix</taxon>
    </lineage>
</organism>
<dbReference type="EMBL" id="SNRW01003310">
    <property type="protein sequence ID" value="KAA6390187.1"/>
    <property type="molecule type" value="Genomic_DNA"/>
</dbReference>
<sequence>MNQKISFIHTEFMTWLTRTRKTKPSSAKHHTIILNTMLSLIFGTIQVSTTAQRLTTYAISNHQINNPRYGSTWDINQLFEHWRKRPESNLFSNEELQVKPASLQMSFCFVRMEEMANIDLSVSIIDDQEHTSAVCIPPKQSVQRERYNIRKTEESKVCSTKTFFAWLIRLREHLQKNPTNFIHQFWSENWEQADQKCISTRLERLVQTLRVKGATGNSKRHASSIELAAQGFDGRIINVFTHHTSDGWFRSEPTRRKRPDSKLNKKFYIFAVNKERDSIAFALVKIHGDKQATQIISKQRGDARLSPQETLASLLSLPIIPTQPIVEADSPNDRESAKIQNSQMQKDDQDVEPQENSSMTKDSDRATTAQAQKQ</sequence>
<comment type="caution">
    <text evidence="2">The sequence shown here is derived from an EMBL/GenBank/DDBJ whole genome shotgun (WGS) entry which is preliminary data.</text>
</comment>
<gene>
    <name evidence="2" type="ORF">EZS28_014285</name>
</gene>
<dbReference type="Proteomes" id="UP000324800">
    <property type="component" value="Unassembled WGS sequence"/>
</dbReference>
<feature type="region of interest" description="Disordered" evidence="1">
    <location>
        <begin position="324"/>
        <end position="374"/>
    </location>
</feature>
<feature type="compositionally biased region" description="Polar residues" evidence="1">
    <location>
        <begin position="354"/>
        <end position="374"/>
    </location>
</feature>